<dbReference type="InterPro" id="IPR001451">
    <property type="entry name" value="Hexapep"/>
</dbReference>
<dbReference type="SUPFAM" id="SSF51161">
    <property type="entry name" value="Trimeric LpxA-like enzymes"/>
    <property type="match status" value="1"/>
</dbReference>
<comment type="caution">
    <text evidence="8">The sequence shown here is derived from an EMBL/GenBank/DDBJ whole genome shotgun (WGS) entry which is preliminary data.</text>
</comment>
<sequence>MATKRQSLMPAAPPTPVHFVTDRSGGGSDGHSSSRSSSGHVVMADAVYVVGTFPVTISSDTVIHPRARLDAKGGPVNIGRRCIVEERAIVGGGGSTAQNSGAVSLPGSFPSPEGSVTLGDYVSVETGAVLEAGAVVGQGSVVGARSQIGSGAVIGRYCTLAPRTRIQPGEKVPDFTVVYGQQRRRDSRVGAVESRHKQQARKIEVLRKLIPSVPEKYAAA</sequence>
<evidence type="ECO:0000256" key="3">
    <source>
        <dbReference type="ARBA" id="ARBA00016573"/>
    </source>
</evidence>
<keyword evidence="4" id="KW-0963">Cytoplasm</keyword>
<name>A0ABP0B4H5_9PEZI</name>
<proteinExistence type="inferred from homology"/>
<evidence type="ECO:0000256" key="2">
    <source>
        <dbReference type="ARBA" id="ARBA00007719"/>
    </source>
</evidence>
<comment type="subcellular location">
    <subcellularLocation>
        <location evidence="1">Cytoplasm</location>
        <location evidence="1">Cytoskeleton</location>
    </subcellularLocation>
</comment>
<evidence type="ECO:0000256" key="1">
    <source>
        <dbReference type="ARBA" id="ARBA00004245"/>
    </source>
</evidence>
<protein>
    <recommendedName>
        <fullName evidence="3">Dynactin subunit 6</fullName>
    </recommendedName>
</protein>
<evidence type="ECO:0000256" key="5">
    <source>
        <dbReference type="ARBA" id="ARBA00023212"/>
    </source>
</evidence>
<comment type="similarity">
    <text evidence="2">Belongs to the dynactin subunits 5/6 family. Dynactin subunit 6 subfamily.</text>
</comment>
<evidence type="ECO:0000313" key="8">
    <source>
        <dbReference type="EMBL" id="CAK7214235.1"/>
    </source>
</evidence>
<dbReference type="Gene3D" id="2.160.10.10">
    <property type="entry name" value="Hexapeptide repeat proteins"/>
    <property type="match status" value="1"/>
</dbReference>
<evidence type="ECO:0000256" key="4">
    <source>
        <dbReference type="ARBA" id="ARBA00022490"/>
    </source>
</evidence>
<comment type="function">
    <text evidence="6">Part of the dynactin complex that activates the molecular motor dynein for ultra-processive transport along microtubules.</text>
</comment>
<dbReference type="InterPro" id="IPR011004">
    <property type="entry name" value="Trimer_LpxA-like_sf"/>
</dbReference>
<dbReference type="InterPro" id="IPR027777">
    <property type="entry name" value="DCTN6"/>
</dbReference>
<feature type="region of interest" description="Disordered" evidence="7">
    <location>
        <begin position="1"/>
        <end position="38"/>
    </location>
</feature>
<accession>A0ABP0B4H5</accession>
<evidence type="ECO:0000313" key="9">
    <source>
        <dbReference type="Proteomes" id="UP001642405"/>
    </source>
</evidence>
<dbReference type="EMBL" id="CAWUHB010000008">
    <property type="protein sequence ID" value="CAK7214235.1"/>
    <property type="molecule type" value="Genomic_DNA"/>
</dbReference>
<organism evidence="8 9">
    <name type="scientific">Sporothrix curviconia</name>
    <dbReference type="NCBI Taxonomy" id="1260050"/>
    <lineage>
        <taxon>Eukaryota</taxon>
        <taxon>Fungi</taxon>
        <taxon>Dikarya</taxon>
        <taxon>Ascomycota</taxon>
        <taxon>Pezizomycotina</taxon>
        <taxon>Sordariomycetes</taxon>
        <taxon>Sordariomycetidae</taxon>
        <taxon>Ophiostomatales</taxon>
        <taxon>Ophiostomataceae</taxon>
        <taxon>Sporothrix</taxon>
    </lineage>
</organism>
<dbReference type="PANTHER" id="PTHR13072">
    <property type="entry name" value="DYNACTIN 6"/>
    <property type="match status" value="1"/>
</dbReference>
<dbReference type="Proteomes" id="UP001642405">
    <property type="component" value="Unassembled WGS sequence"/>
</dbReference>
<reference evidence="8 9" key="1">
    <citation type="submission" date="2024-01" db="EMBL/GenBank/DDBJ databases">
        <authorList>
            <person name="Allen C."/>
            <person name="Tagirdzhanova G."/>
        </authorList>
    </citation>
    <scope>NUCLEOTIDE SEQUENCE [LARGE SCALE GENOMIC DNA]</scope>
</reference>
<keyword evidence="9" id="KW-1185">Reference proteome</keyword>
<gene>
    <name evidence="8" type="ORF">SCUCBS95973_002069</name>
</gene>
<dbReference type="PANTHER" id="PTHR13072:SF0">
    <property type="entry name" value="DYNACTIN SUBUNIT 6"/>
    <property type="match status" value="1"/>
</dbReference>
<evidence type="ECO:0000256" key="6">
    <source>
        <dbReference type="ARBA" id="ARBA00034687"/>
    </source>
</evidence>
<dbReference type="Pfam" id="PF00132">
    <property type="entry name" value="Hexapep"/>
    <property type="match status" value="1"/>
</dbReference>
<keyword evidence="5" id="KW-0206">Cytoskeleton</keyword>
<evidence type="ECO:0000256" key="7">
    <source>
        <dbReference type="SAM" id="MobiDB-lite"/>
    </source>
</evidence>